<gene>
    <name evidence="2" type="ORF">E2C01_004562</name>
</gene>
<dbReference type="Proteomes" id="UP000324222">
    <property type="component" value="Unassembled WGS sequence"/>
</dbReference>
<evidence type="ECO:0000313" key="2">
    <source>
        <dbReference type="EMBL" id="MPC11886.1"/>
    </source>
</evidence>
<dbReference type="EMBL" id="VSRR010000186">
    <property type="protein sequence ID" value="MPC11886.1"/>
    <property type="molecule type" value="Genomic_DNA"/>
</dbReference>
<evidence type="ECO:0000256" key="1">
    <source>
        <dbReference type="SAM" id="MobiDB-lite"/>
    </source>
</evidence>
<name>A0A5B7CUB0_PORTR</name>
<feature type="compositionally biased region" description="Basic and acidic residues" evidence="1">
    <location>
        <begin position="41"/>
        <end position="51"/>
    </location>
</feature>
<protein>
    <submittedName>
        <fullName evidence="2">Uncharacterized protein</fullName>
    </submittedName>
</protein>
<feature type="region of interest" description="Disordered" evidence="1">
    <location>
        <begin position="1"/>
        <end position="51"/>
    </location>
</feature>
<sequence length="84" mass="9333">MNSHTLDEYGITGPRRSLRVGVREPAPGGARRPPQRRARPSRHESAGTLKRREVVAWSPSISAMLLRWPGDTPVRASVIDHRAS</sequence>
<keyword evidence="3" id="KW-1185">Reference proteome</keyword>
<accession>A0A5B7CUB0</accession>
<reference evidence="2 3" key="1">
    <citation type="submission" date="2019-05" db="EMBL/GenBank/DDBJ databases">
        <title>Another draft genome of Portunus trituberculatus and its Hox gene families provides insights of decapod evolution.</title>
        <authorList>
            <person name="Jeong J.-H."/>
            <person name="Song I."/>
            <person name="Kim S."/>
            <person name="Choi T."/>
            <person name="Kim D."/>
            <person name="Ryu S."/>
            <person name="Kim W."/>
        </authorList>
    </citation>
    <scope>NUCLEOTIDE SEQUENCE [LARGE SCALE GENOMIC DNA]</scope>
    <source>
        <tissue evidence="2">Muscle</tissue>
    </source>
</reference>
<proteinExistence type="predicted"/>
<comment type="caution">
    <text evidence="2">The sequence shown here is derived from an EMBL/GenBank/DDBJ whole genome shotgun (WGS) entry which is preliminary data.</text>
</comment>
<feature type="compositionally biased region" description="Low complexity" evidence="1">
    <location>
        <begin position="23"/>
        <end position="32"/>
    </location>
</feature>
<organism evidence="2 3">
    <name type="scientific">Portunus trituberculatus</name>
    <name type="common">Swimming crab</name>
    <name type="synonym">Neptunus trituberculatus</name>
    <dbReference type="NCBI Taxonomy" id="210409"/>
    <lineage>
        <taxon>Eukaryota</taxon>
        <taxon>Metazoa</taxon>
        <taxon>Ecdysozoa</taxon>
        <taxon>Arthropoda</taxon>
        <taxon>Crustacea</taxon>
        <taxon>Multicrustacea</taxon>
        <taxon>Malacostraca</taxon>
        <taxon>Eumalacostraca</taxon>
        <taxon>Eucarida</taxon>
        <taxon>Decapoda</taxon>
        <taxon>Pleocyemata</taxon>
        <taxon>Brachyura</taxon>
        <taxon>Eubrachyura</taxon>
        <taxon>Portunoidea</taxon>
        <taxon>Portunidae</taxon>
        <taxon>Portuninae</taxon>
        <taxon>Portunus</taxon>
    </lineage>
</organism>
<evidence type="ECO:0000313" key="3">
    <source>
        <dbReference type="Proteomes" id="UP000324222"/>
    </source>
</evidence>
<dbReference type="AlphaFoldDB" id="A0A5B7CUB0"/>